<dbReference type="InParanoid" id="E4ZT24"/>
<proteinExistence type="predicted"/>
<feature type="compositionally biased region" description="Acidic residues" evidence="2">
    <location>
        <begin position="114"/>
        <end position="123"/>
    </location>
</feature>
<feature type="compositionally biased region" description="Polar residues" evidence="2">
    <location>
        <begin position="60"/>
        <end position="78"/>
    </location>
</feature>
<dbReference type="EMBL" id="FP929123">
    <property type="protein sequence ID" value="CBX94455.1"/>
    <property type="molecule type" value="Genomic_DNA"/>
</dbReference>
<dbReference type="Proteomes" id="UP000002668">
    <property type="component" value="Genome"/>
</dbReference>
<evidence type="ECO:0000256" key="2">
    <source>
        <dbReference type="SAM" id="MobiDB-lite"/>
    </source>
</evidence>
<evidence type="ECO:0000256" key="1">
    <source>
        <dbReference type="SAM" id="Coils"/>
    </source>
</evidence>
<feature type="region of interest" description="Disordered" evidence="2">
    <location>
        <begin position="136"/>
        <end position="155"/>
    </location>
</feature>
<dbReference type="GeneID" id="13291129"/>
<feature type="coiled-coil region" evidence="1">
    <location>
        <begin position="296"/>
        <end position="323"/>
    </location>
</feature>
<dbReference type="RefSeq" id="XP_003837899.1">
    <property type="nucleotide sequence ID" value="XM_003837851.1"/>
</dbReference>
<feature type="region of interest" description="Disordered" evidence="2">
    <location>
        <begin position="393"/>
        <end position="494"/>
    </location>
</feature>
<dbReference type="eggNOG" id="ENOG502TGV9">
    <property type="taxonomic scope" value="Eukaryota"/>
</dbReference>
<organism evidence="4">
    <name type="scientific">Leptosphaeria maculans (strain JN3 / isolate v23.1.3 / race Av1-4-5-6-7-8)</name>
    <name type="common">Blackleg fungus</name>
    <name type="synonym">Phoma lingam</name>
    <dbReference type="NCBI Taxonomy" id="985895"/>
    <lineage>
        <taxon>Eukaryota</taxon>
        <taxon>Fungi</taxon>
        <taxon>Dikarya</taxon>
        <taxon>Ascomycota</taxon>
        <taxon>Pezizomycotina</taxon>
        <taxon>Dothideomycetes</taxon>
        <taxon>Pleosporomycetidae</taxon>
        <taxon>Pleosporales</taxon>
        <taxon>Pleosporineae</taxon>
        <taxon>Leptosphaeriaceae</taxon>
        <taxon>Plenodomus</taxon>
        <taxon>Plenodomus lingam/Leptosphaeria maculans species complex</taxon>
    </lineage>
</organism>
<feature type="compositionally biased region" description="Polar residues" evidence="2">
    <location>
        <begin position="397"/>
        <end position="411"/>
    </location>
</feature>
<dbReference type="HOGENOM" id="CLU_552152_0_0_1"/>
<reference evidence="4" key="1">
    <citation type="journal article" date="2011" name="Nat. Commun.">
        <title>Effector diversification within compartments of the Leptosphaeria maculans genome affected by Repeat-Induced Point mutations.</title>
        <authorList>
            <person name="Rouxel T."/>
            <person name="Grandaubert J."/>
            <person name="Hane J.K."/>
            <person name="Hoede C."/>
            <person name="van de Wouw A.P."/>
            <person name="Couloux A."/>
            <person name="Dominguez V."/>
            <person name="Anthouard V."/>
            <person name="Bally P."/>
            <person name="Bourras S."/>
            <person name="Cozijnsen A.J."/>
            <person name="Ciuffetti L.M."/>
            <person name="Degrave A."/>
            <person name="Dilmaghani A."/>
            <person name="Duret L."/>
            <person name="Fudal I."/>
            <person name="Goodwin S.B."/>
            <person name="Gout L."/>
            <person name="Glaser N."/>
            <person name="Linglin J."/>
            <person name="Kema G.H.J."/>
            <person name="Lapalu N."/>
            <person name="Lawrence C.B."/>
            <person name="May K."/>
            <person name="Meyer M."/>
            <person name="Ollivier B."/>
            <person name="Poulain J."/>
            <person name="Schoch C.L."/>
            <person name="Simon A."/>
            <person name="Spatafora J.W."/>
            <person name="Stachowiak A."/>
            <person name="Turgeon B.G."/>
            <person name="Tyler B.M."/>
            <person name="Vincent D."/>
            <person name="Weissenbach J."/>
            <person name="Amselem J."/>
            <person name="Quesneville H."/>
            <person name="Oliver R.P."/>
            <person name="Wincker P."/>
            <person name="Balesdent M.-H."/>
            <person name="Howlett B.J."/>
        </authorList>
    </citation>
    <scope>NUCLEOTIDE SEQUENCE [LARGE SCALE GENOMIC DNA]</scope>
    <source>
        <strain evidence="4">JN3 / isolate v23.1.3 / race Av1-4-5-6-7-8</strain>
    </source>
</reference>
<dbReference type="OrthoDB" id="3799474at2759"/>
<name>E4ZT24_LEPMJ</name>
<feature type="region of interest" description="Disordered" evidence="2">
    <location>
        <begin position="1"/>
        <end position="123"/>
    </location>
</feature>
<evidence type="ECO:0000313" key="3">
    <source>
        <dbReference type="EMBL" id="CBX94455.1"/>
    </source>
</evidence>
<feature type="compositionally biased region" description="Polar residues" evidence="2">
    <location>
        <begin position="1"/>
        <end position="12"/>
    </location>
</feature>
<protein>
    <submittedName>
        <fullName evidence="3">Predicted protein</fullName>
    </submittedName>
</protein>
<accession>E4ZT24</accession>
<dbReference type="VEuPathDB" id="FungiDB:LEMA_P119460.1"/>
<keyword evidence="1" id="KW-0175">Coiled coil</keyword>
<sequence>MSDSPGINNNRHGSVAVVGLGSDIAKSGRHDDASENSNEAQECSVQAENRRKYRNDGPPRTTSSAALDSEPNLSQARLSGNRKGLRIRVKPESTSAKSGKQWGNLVPPASFSGEQDENAGHDDEDAVRRAIQLSLADQFAPTSPGRPNSPVDESDFQNNVTIIKPLPLFGSEKALASNSMAPQAFLDNLIPSMNDIVERLEKCAEKNRAVNLWELASHVKKWEQTLTAVGYSIEAAERRRWEDLQMHVQLDSEIQEKHDMEMARVTQGWQEKLNDRASMWMRTMEELDEHHRIQFEQQHELCRKKLEEQKQMYEREIALQTVETASHDAKSGLGGRPRSARALSPSPTVIMRRQTDITGPYIELTDSECENDTSQVAPNTPHQLGHDLDTLQPIARGQTSGDGANSQTSPEGVSDIKHTCNAHSHRHRKRSARVPASGIQGETRKNRHNRSTGSEDSGGVDLRTSRSPEKRKRDMEHTEVAVERSWSPKKTKSK</sequence>
<feature type="compositionally biased region" description="Basic and acidic residues" evidence="2">
    <location>
        <begin position="463"/>
        <end position="482"/>
    </location>
</feature>
<feature type="region of interest" description="Disordered" evidence="2">
    <location>
        <begin position="323"/>
        <end position="355"/>
    </location>
</feature>
<feature type="compositionally biased region" description="Basic residues" evidence="2">
    <location>
        <begin position="423"/>
        <end position="432"/>
    </location>
</feature>
<gene>
    <name evidence="3" type="ORF">LEMA_P119460.1</name>
</gene>
<evidence type="ECO:0000313" key="4">
    <source>
        <dbReference type="Proteomes" id="UP000002668"/>
    </source>
</evidence>
<feature type="compositionally biased region" description="Basic and acidic residues" evidence="2">
    <location>
        <begin position="48"/>
        <end position="57"/>
    </location>
</feature>
<feature type="compositionally biased region" description="Polar residues" evidence="2">
    <location>
        <begin position="35"/>
        <end position="47"/>
    </location>
</feature>
<keyword evidence="4" id="KW-1185">Reference proteome</keyword>
<dbReference type="AlphaFoldDB" id="E4ZT24"/>